<dbReference type="RefSeq" id="WP_206933281.1">
    <property type="nucleotide sequence ID" value="NZ_JAEKJY010000002.1"/>
</dbReference>
<dbReference type="SUPFAM" id="SSF52540">
    <property type="entry name" value="P-loop containing nucleoside triphosphate hydrolases"/>
    <property type="match status" value="1"/>
</dbReference>
<dbReference type="PANTHER" id="PTHR42711">
    <property type="entry name" value="ABC TRANSPORTER ATP-BINDING PROTEIN"/>
    <property type="match status" value="1"/>
</dbReference>
<keyword evidence="6" id="KW-1185">Reference proteome</keyword>
<dbReference type="SMART" id="SM00382">
    <property type="entry name" value="AAA"/>
    <property type="match status" value="1"/>
</dbReference>
<dbReference type="Proteomes" id="UP000663970">
    <property type="component" value="Unassembled WGS sequence"/>
</dbReference>
<evidence type="ECO:0000256" key="1">
    <source>
        <dbReference type="ARBA" id="ARBA00022448"/>
    </source>
</evidence>
<dbReference type="Pfam" id="PF00005">
    <property type="entry name" value="ABC_tran"/>
    <property type="match status" value="1"/>
</dbReference>
<dbReference type="Gene3D" id="3.40.50.300">
    <property type="entry name" value="P-loop containing nucleotide triphosphate hydrolases"/>
    <property type="match status" value="1"/>
</dbReference>
<reference evidence="5 6" key="1">
    <citation type="submission" date="2020-12" db="EMBL/GenBank/DDBJ databases">
        <title>Oil enriched cultivation method for isolating marine PHA-producing bacteria.</title>
        <authorList>
            <person name="Zheng W."/>
            <person name="Yu S."/>
            <person name="Huang Y."/>
        </authorList>
    </citation>
    <scope>NUCLEOTIDE SEQUENCE [LARGE SCALE GENOMIC DNA]</scope>
    <source>
        <strain evidence="5 6">SY-2-6</strain>
    </source>
</reference>
<comment type="caution">
    <text evidence="5">The sequence shown here is derived from an EMBL/GenBank/DDBJ whole genome shotgun (WGS) entry which is preliminary data.</text>
</comment>
<dbReference type="CDD" id="cd03230">
    <property type="entry name" value="ABC_DR_subfamily_A"/>
    <property type="match status" value="1"/>
</dbReference>
<evidence type="ECO:0000256" key="2">
    <source>
        <dbReference type="ARBA" id="ARBA00022741"/>
    </source>
</evidence>
<dbReference type="GO" id="GO:0005524">
    <property type="term" value="F:ATP binding"/>
    <property type="evidence" value="ECO:0007669"/>
    <property type="project" value="UniProtKB-KW"/>
</dbReference>
<dbReference type="PANTHER" id="PTHR42711:SF13">
    <property type="entry name" value="ABC TRANSPORTER, ATP-BINDING PROTEIN"/>
    <property type="match status" value="1"/>
</dbReference>
<dbReference type="PROSITE" id="PS50893">
    <property type="entry name" value="ABC_TRANSPORTER_2"/>
    <property type="match status" value="1"/>
</dbReference>
<keyword evidence="2" id="KW-0547">Nucleotide-binding</keyword>
<dbReference type="InterPro" id="IPR050763">
    <property type="entry name" value="ABC_transporter_ATP-binding"/>
</dbReference>
<keyword evidence="1" id="KW-0813">Transport</keyword>
<dbReference type="InterPro" id="IPR027417">
    <property type="entry name" value="P-loop_NTPase"/>
</dbReference>
<feature type="domain" description="ABC transporter" evidence="4">
    <location>
        <begin position="5"/>
        <end position="232"/>
    </location>
</feature>
<evidence type="ECO:0000256" key="3">
    <source>
        <dbReference type="ARBA" id="ARBA00022840"/>
    </source>
</evidence>
<keyword evidence="3 5" id="KW-0067">ATP-binding</keyword>
<dbReference type="EMBL" id="JAEKJY010000002">
    <property type="protein sequence ID" value="MBN8235161.1"/>
    <property type="molecule type" value="Genomic_DNA"/>
</dbReference>
<organism evidence="5 6">
    <name type="scientific">Halobacillus kuroshimensis</name>
    <dbReference type="NCBI Taxonomy" id="302481"/>
    <lineage>
        <taxon>Bacteria</taxon>
        <taxon>Bacillati</taxon>
        <taxon>Bacillota</taxon>
        <taxon>Bacilli</taxon>
        <taxon>Bacillales</taxon>
        <taxon>Bacillaceae</taxon>
        <taxon>Halobacillus</taxon>
    </lineage>
</organism>
<proteinExistence type="predicted"/>
<sequence length="282" mass="31465">MDHIIEVNHVQKTFGKEQALRDLTFGVKKGDIFGFLGPSGAGKTTTIEILTGQQVPTSGEARVFGVPSKDMHHPHYLKRIGVMSDSSGLYERLSIRDNLLLFCELYDQPSTQVEEVLEIVNLTAEKNKRVSKLSKGMKQRTMLARALLHQPDLLFLDEPTGALDPANAQHIHHGLRTLNQRGTTIFLTTHDMNEAETLCSTVAFLDKGSIQLLDCPKKLRKQFGDGHLMVGLTDGREIMLPNEPASAEEIYQWMKNSEVETIEMNTPTLGDIFVEVTGRNLV</sequence>
<dbReference type="InterPro" id="IPR003593">
    <property type="entry name" value="AAA+_ATPase"/>
</dbReference>
<evidence type="ECO:0000313" key="5">
    <source>
        <dbReference type="EMBL" id="MBN8235161.1"/>
    </source>
</evidence>
<gene>
    <name evidence="5" type="ORF">JF544_07850</name>
</gene>
<protein>
    <submittedName>
        <fullName evidence="5">ABC transporter ATP-binding protein</fullName>
    </submittedName>
</protein>
<dbReference type="InterPro" id="IPR003439">
    <property type="entry name" value="ABC_transporter-like_ATP-bd"/>
</dbReference>
<evidence type="ECO:0000313" key="6">
    <source>
        <dbReference type="Proteomes" id="UP000663970"/>
    </source>
</evidence>
<name>A0ABS3DV18_9BACI</name>
<evidence type="ECO:0000259" key="4">
    <source>
        <dbReference type="PROSITE" id="PS50893"/>
    </source>
</evidence>
<accession>A0ABS3DV18</accession>